<comment type="caution">
    <text evidence="1">The sequence shown here is derived from an EMBL/GenBank/DDBJ whole genome shotgun (WGS) entry which is preliminary data.</text>
</comment>
<dbReference type="Proteomes" id="UP000886687">
    <property type="component" value="Unassembled WGS sequence"/>
</dbReference>
<organism evidence="1 2">
    <name type="scientific">Candidatus Thiodiazotropha lotti</name>
    <dbReference type="NCBI Taxonomy" id="2792787"/>
    <lineage>
        <taxon>Bacteria</taxon>
        <taxon>Pseudomonadati</taxon>
        <taxon>Pseudomonadota</taxon>
        <taxon>Gammaproteobacteria</taxon>
        <taxon>Chromatiales</taxon>
        <taxon>Sedimenticolaceae</taxon>
        <taxon>Candidatus Thiodiazotropha</taxon>
    </lineage>
</organism>
<evidence type="ECO:0000313" key="1">
    <source>
        <dbReference type="EMBL" id="MCG7941455.1"/>
    </source>
</evidence>
<proteinExistence type="predicted"/>
<sequence length="142" mass="16478">MKTFVSFESDFPHEGDEGRPPGLELAQYLYEGLRNAGFQISGPQNREDWAWDFLLDKNGYQIETVVGYVNDSPIQWLVATYVHVSFWKKLYMNSVQVQAESALQNYCQVIHELLSGGEFRAIRWYEQIDFDNNDTDKWAASP</sequence>
<name>A0A9E4K8X7_9GAMM</name>
<accession>A0A9E4K8X7</accession>
<protein>
    <submittedName>
        <fullName evidence="1">Uncharacterized protein</fullName>
    </submittedName>
</protein>
<evidence type="ECO:0000313" key="2">
    <source>
        <dbReference type="Proteomes" id="UP000886687"/>
    </source>
</evidence>
<reference evidence="1" key="1">
    <citation type="journal article" date="2021" name="Proc. Natl. Acad. Sci. U.S.A.">
        <title>Global biogeography of chemosynthetic symbionts reveals both localized and globally distributed symbiont groups. .</title>
        <authorList>
            <person name="Osvatic J.T."/>
            <person name="Wilkins L.G.E."/>
            <person name="Leibrecht L."/>
            <person name="Leray M."/>
            <person name="Zauner S."/>
            <person name="Polzin J."/>
            <person name="Camacho Y."/>
            <person name="Gros O."/>
            <person name="van Gils J.A."/>
            <person name="Eisen J.A."/>
            <person name="Petersen J.M."/>
            <person name="Yuen B."/>
        </authorList>
    </citation>
    <scope>NUCLEOTIDE SEQUENCE</scope>
    <source>
        <strain evidence="1">MAGL173</strain>
    </source>
</reference>
<gene>
    <name evidence="1" type="ORF">JAZ04_21710</name>
</gene>
<dbReference type="AlphaFoldDB" id="A0A9E4K8X7"/>
<dbReference type="EMBL" id="JAEPDI010000044">
    <property type="protein sequence ID" value="MCG7941455.1"/>
    <property type="molecule type" value="Genomic_DNA"/>
</dbReference>